<dbReference type="AlphaFoldDB" id="A0ABD0KSA7"/>
<accession>A0ABD0KSA7</accession>
<dbReference type="Proteomes" id="UP001519460">
    <property type="component" value="Unassembled WGS sequence"/>
</dbReference>
<proteinExistence type="predicted"/>
<sequence length="129" mass="13957">MGVSQSASGSTRLMMPVCHLASKVSLQCPLFSFFTATPPNERHSATRSSVLTCISRAQREQQFSSVTNAFASVPCAATAARQTPRPDPAVLWQRLLFQRKTLSRCSNNTHGANRLSLQASYSVGGKVRG</sequence>
<name>A0ABD0KSA7_9CAEN</name>
<comment type="caution">
    <text evidence="1">The sequence shown here is derived from an EMBL/GenBank/DDBJ whole genome shotgun (WGS) entry which is preliminary data.</text>
</comment>
<organism evidence="1 2">
    <name type="scientific">Batillaria attramentaria</name>
    <dbReference type="NCBI Taxonomy" id="370345"/>
    <lineage>
        <taxon>Eukaryota</taxon>
        <taxon>Metazoa</taxon>
        <taxon>Spiralia</taxon>
        <taxon>Lophotrochozoa</taxon>
        <taxon>Mollusca</taxon>
        <taxon>Gastropoda</taxon>
        <taxon>Caenogastropoda</taxon>
        <taxon>Sorbeoconcha</taxon>
        <taxon>Cerithioidea</taxon>
        <taxon>Batillariidae</taxon>
        <taxon>Batillaria</taxon>
    </lineage>
</organism>
<dbReference type="EMBL" id="JACVVK020000133">
    <property type="protein sequence ID" value="KAK7489891.1"/>
    <property type="molecule type" value="Genomic_DNA"/>
</dbReference>
<reference evidence="1 2" key="1">
    <citation type="journal article" date="2023" name="Sci. Data">
        <title>Genome assembly of the Korean intertidal mud-creeper Batillaria attramentaria.</title>
        <authorList>
            <person name="Patra A.K."/>
            <person name="Ho P.T."/>
            <person name="Jun S."/>
            <person name="Lee S.J."/>
            <person name="Kim Y."/>
            <person name="Won Y.J."/>
        </authorList>
    </citation>
    <scope>NUCLEOTIDE SEQUENCE [LARGE SCALE GENOMIC DNA]</scope>
    <source>
        <strain evidence="1">Wonlab-2016</strain>
    </source>
</reference>
<evidence type="ECO:0000313" key="2">
    <source>
        <dbReference type="Proteomes" id="UP001519460"/>
    </source>
</evidence>
<keyword evidence="2" id="KW-1185">Reference proteome</keyword>
<evidence type="ECO:0000313" key="1">
    <source>
        <dbReference type="EMBL" id="KAK7489891.1"/>
    </source>
</evidence>
<gene>
    <name evidence="1" type="ORF">BaRGS_00018913</name>
</gene>
<protein>
    <submittedName>
        <fullName evidence="1">Uncharacterized protein</fullName>
    </submittedName>
</protein>